<dbReference type="InterPro" id="IPR003961">
    <property type="entry name" value="FN3_dom"/>
</dbReference>
<evidence type="ECO:0000256" key="3">
    <source>
        <dbReference type="SAM" id="Phobius"/>
    </source>
</evidence>
<feature type="compositionally biased region" description="Basic and acidic residues" evidence="2">
    <location>
        <begin position="853"/>
        <end position="862"/>
    </location>
</feature>
<feature type="region of interest" description="Disordered" evidence="2">
    <location>
        <begin position="1224"/>
        <end position="1257"/>
    </location>
</feature>
<feature type="domain" description="Fibronectin type-III" evidence="4">
    <location>
        <begin position="440"/>
        <end position="542"/>
    </location>
</feature>
<dbReference type="EMBL" id="JBJJXI010000148">
    <property type="protein sequence ID" value="KAL3386086.1"/>
    <property type="molecule type" value="Genomic_DNA"/>
</dbReference>
<feature type="compositionally biased region" description="Polar residues" evidence="2">
    <location>
        <begin position="890"/>
        <end position="920"/>
    </location>
</feature>
<feature type="domain" description="Fibronectin type-III" evidence="4">
    <location>
        <begin position="335"/>
        <end position="438"/>
    </location>
</feature>
<dbReference type="InterPro" id="IPR050991">
    <property type="entry name" value="ECM_Regulatory_Proteins"/>
</dbReference>
<keyword evidence="3" id="KW-0812">Transmembrane</keyword>
<evidence type="ECO:0000256" key="2">
    <source>
        <dbReference type="SAM" id="MobiDB-lite"/>
    </source>
</evidence>
<dbReference type="Proteomes" id="UP001627154">
    <property type="component" value="Unassembled WGS sequence"/>
</dbReference>
<dbReference type="Pfam" id="PF00041">
    <property type="entry name" value="fn3"/>
    <property type="match status" value="2"/>
</dbReference>
<comment type="caution">
    <text evidence="5">The sequence shown here is derived from an EMBL/GenBank/DDBJ whole genome shotgun (WGS) entry which is preliminary data.</text>
</comment>
<feature type="domain" description="Fibronectin type-III" evidence="4">
    <location>
        <begin position="546"/>
        <end position="632"/>
    </location>
</feature>
<sequence length="1328" mass="148583">MNARKKPRLLIKPRKPKNFNCYSMNWENLTCSWEPPENFVDTTYQITFKLPGRAASRKLYPCPEPAKDEVRLNRNSCTWKPKTNPIYRQPYEFYTFYINGTNVLGTWNGSYKFHHFAHVIPARPSNLTVVNKTLNSATLYWSVGYPMQNFPPGLHHRISHQSQWEKRDSWQKIEITDEPHNPNRYFNLTGLKYANSIYDVRVYVKSAVAESDEMWSNFSGITFRTPATVPGQPPITDFGSFEVTDGNNASRDVYLYWQSIPPYLENGDNFRYQVINVMENKRKVHLVPNETTRTYAKFRGLSMNNNYNFEIVSTNAVGALEIPANIFVPSKENLPKEPVAFTKIAFDNGLYELSWKPPVSGLADINNYTIFWCENDRDRPYQCQGYLDWKHVSSDTLIHNVTVPDPKRVYQFAISANTDHGSSGMMWASCTVIHNKVVGKMKTVWINRVESEAIEVGWKLDCSDRIGIVDGFRIYYCPITSPYNLTCRSPKMNKTVDNNVNSIGGRIAELKPYTTYMISVAVITKNGEGHASDPLYNTTYEARPESPRNISVTRVTNTSMTVEWEDPVHMNGVLRYYIVHYNDLSMKAGRAKTLNLTGLVPYKKYSVHVSACTVSCSNLTATTPVEVLTDIGVPDQIIPPTVRFVNSSQVRITWPAPSHAAGPLDFYQIKGVDDEIFTTTEQEALLSIPDCKSDTDEKLYKFQVRAVNVKPDGEYLYGNWSEAGEGNCYSSGPSFTVMVIIWVVGIACGIGFMYLLAYGSRKAWKKYKHMQDVDIALPPGLAPELAPDVKLLNKGEQKQRPLPPRPSSANASTGQESPSASLNSEETHMSNDSGNDEVPILNSEKMAIKSEKIASDKWDSPHLRQRNVSNPSKPGSVDTLNKRDWDVYSGKTTKSSNETLQTTVSPSQADTLSLTKSSPDMSEGVYPKLNGLSTSDYISMPRSTEMLNGHISMISPTMGLPPYCAVGMIPKSLTNKSMNAKNEETLGVAVPYVQVGLMDTFTGDLLQSGPIDATRYNLNLQKPIESNQNNQQQQSSQSYVQVGQVMMNASINSGTMNGGAIVNTTSTMNNCPFEIKPKADSTFINQQQQQQLAKELTNKLEATSLFPVQTPVQKFQVNGNVVTSIPSTMNDCPFEMKPKADSTLMNHQPQPQLAKDLTNKLEATSLTPVQASVQKPQANGNVLSSTPMKQDGYVSVDFVQNQSLNATTAKNDSPKPYVSVNVLSNLSQPKQVQEKTQQKESDYTRHDSQISSPVMSSKLSSSSTLYDVTDEMNKSSLSSQDQLITTKCEAERDNSVYTPAPTTKKKPALVNPNPNDEKYSRMLIYPRT</sequence>
<dbReference type="InterPro" id="IPR013783">
    <property type="entry name" value="Ig-like_fold"/>
</dbReference>
<feature type="domain" description="Fibronectin type-III" evidence="4">
    <location>
        <begin position="123"/>
        <end position="228"/>
    </location>
</feature>
<keyword evidence="3" id="KW-1133">Transmembrane helix</keyword>
<dbReference type="InterPro" id="IPR036116">
    <property type="entry name" value="FN3_sf"/>
</dbReference>
<keyword evidence="6" id="KW-1185">Reference proteome</keyword>
<name>A0ABD2W093_9HYME</name>
<evidence type="ECO:0000256" key="1">
    <source>
        <dbReference type="ARBA" id="ARBA00022737"/>
    </source>
</evidence>
<feature type="region of interest" description="Disordered" evidence="2">
    <location>
        <begin position="1287"/>
        <end position="1319"/>
    </location>
</feature>
<dbReference type="PROSITE" id="PS50853">
    <property type="entry name" value="FN3"/>
    <property type="match status" value="5"/>
</dbReference>
<protein>
    <recommendedName>
        <fullName evidence="4">Fibronectin type-III domain-containing protein</fullName>
    </recommendedName>
</protein>
<dbReference type="Gene3D" id="2.60.40.10">
    <property type="entry name" value="Immunoglobulins"/>
    <property type="match status" value="7"/>
</dbReference>
<accession>A0ABD2W093</accession>
<evidence type="ECO:0000313" key="5">
    <source>
        <dbReference type="EMBL" id="KAL3386086.1"/>
    </source>
</evidence>
<dbReference type="PANTHER" id="PTHR46708:SF2">
    <property type="entry name" value="FIBRONECTIN TYPE-III DOMAIN-CONTAINING PROTEIN"/>
    <property type="match status" value="1"/>
</dbReference>
<feature type="domain" description="Fibronectin type-III" evidence="4">
    <location>
        <begin position="636"/>
        <end position="731"/>
    </location>
</feature>
<dbReference type="CDD" id="cd00063">
    <property type="entry name" value="FN3"/>
    <property type="match status" value="6"/>
</dbReference>
<dbReference type="SMART" id="SM00060">
    <property type="entry name" value="FN3"/>
    <property type="match status" value="7"/>
</dbReference>
<feature type="compositionally biased region" description="Basic and acidic residues" evidence="2">
    <location>
        <begin position="1232"/>
        <end position="1248"/>
    </location>
</feature>
<keyword evidence="3" id="KW-0472">Membrane</keyword>
<reference evidence="5 6" key="1">
    <citation type="journal article" date="2024" name="bioRxiv">
        <title>A reference genome for Trichogramma kaykai: A tiny desert-dwelling parasitoid wasp with competing sex-ratio distorters.</title>
        <authorList>
            <person name="Culotta J."/>
            <person name="Lindsey A.R."/>
        </authorList>
    </citation>
    <scope>NUCLEOTIDE SEQUENCE [LARGE SCALE GENOMIC DNA]</scope>
    <source>
        <strain evidence="5 6">KSX58</strain>
    </source>
</reference>
<gene>
    <name evidence="5" type="ORF">TKK_018304</name>
</gene>
<keyword evidence="1" id="KW-0677">Repeat</keyword>
<proteinExistence type="predicted"/>
<evidence type="ECO:0000313" key="6">
    <source>
        <dbReference type="Proteomes" id="UP001627154"/>
    </source>
</evidence>
<organism evidence="5 6">
    <name type="scientific">Trichogramma kaykai</name>
    <dbReference type="NCBI Taxonomy" id="54128"/>
    <lineage>
        <taxon>Eukaryota</taxon>
        <taxon>Metazoa</taxon>
        <taxon>Ecdysozoa</taxon>
        <taxon>Arthropoda</taxon>
        <taxon>Hexapoda</taxon>
        <taxon>Insecta</taxon>
        <taxon>Pterygota</taxon>
        <taxon>Neoptera</taxon>
        <taxon>Endopterygota</taxon>
        <taxon>Hymenoptera</taxon>
        <taxon>Apocrita</taxon>
        <taxon>Proctotrupomorpha</taxon>
        <taxon>Chalcidoidea</taxon>
        <taxon>Trichogrammatidae</taxon>
        <taxon>Trichogramma</taxon>
    </lineage>
</organism>
<feature type="compositionally biased region" description="Polar residues" evidence="2">
    <location>
        <begin position="807"/>
        <end position="824"/>
    </location>
</feature>
<dbReference type="PANTHER" id="PTHR46708">
    <property type="entry name" value="TENASCIN"/>
    <property type="match status" value="1"/>
</dbReference>
<feature type="region of interest" description="Disordered" evidence="2">
    <location>
        <begin position="853"/>
        <end position="922"/>
    </location>
</feature>
<evidence type="ECO:0000259" key="4">
    <source>
        <dbReference type="PROSITE" id="PS50853"/>
    </source>
</evidence>
<dbReference type="SUPFAM" id="SSF49265">
    <property type="entry name" value="Fibronectin type III"/>
    <property type="match status" value="5"/>
</dbReference>
<feature type="region of interest" description="Disordered" evidence="2">
    <location>
        <begin position="795"/>
        <end position="840"/>
    </location>
</feature>
<feature type="transmembrane region" description="Helical" evidence="3">
    <location>
        <begin position="735"/>
        <end position="758"/>
    </location>
</feature>